<reference evidence="2 3" key="1">
    <citation type="journal article" date="2019" name="Emerg. Microbes Infect.">
        <title>Comprehensive subspecies identification of 175 nontuberculous mycobacteria species based on 7547 genomic profiles.</title>
        <authorList>
            <person name="Matsumoto Y."/>
            <person name="Kinjo T."/>
            <person name="Motooka D."/>
            <person name="Nabeya D."/>
            <person name="Jung N."/>
            <person name="Uechi K."/>
            <person name="Horii T."/>
            <person name="Iida T."/>
            <person name="Fujita J."/>
            <person name="Nakamura S."/>
        </authorList>
    </citation>
    <scope>NUCLEOTIDE SEQUENCE [LARGE SCALE GENOMIC DNA]</scope>
    <source>
        <strain evidence="2 3">JCM 17899</strain>
    </source>
</reference>
<evidence type="ECO:0000313" key="2">
    <source>
        <dbReference type="EMBL" id="BBY28119.1"/>
    </source>
</evidence>
<accession>A0A7I7QNZ4</accession>
<gene>
    <name evidence="2" type="ORF">MSEDJ_22150</name>
</gene>
<evidence type="ECO:0000256" key="1">
    <source>
        <dbReference type="SAM" id="MobiDB-lite"/>
    </source>
</evidence>
<evidence type="ECO:0000313" key="3">
    <source>
        <dbReference type="Proteomes" id="UP000467193"/>
    </source>
</evidence>
<dbReference type="KEGG" id="msei:MSEDJ_22150"/>
<sequence>MDDACGERRPHDYFDSVPNYLDTLPDFRKLAREIGLKIAATQPNVLAHKAGCSGSSTTPTAERWPGSHSPGQMRARLARRKVWN</sequence>
<dbReference type="Proteomes" id="UP000467193">
    <property type="component" value="Chromosome"/>
</dbReference>
<dbReference type="EMBL" id="AP022588">
    <property type="protein sequence ID" value="BBY28119.1"/>
    <property type="molecule type" value="Genomic_DNA"/>
</dbReference>
<name>A0A7I7QNZ4_9MYCO</name>
<feature type="region of interest" description="Disordered" evidence="1">
    <location>
        <begin position="48"/>
        <end position="84"/>
    </location>
</feature>
<keyword evidence="3" id="KW-1185">Reference proteome</keyword>
<proteinExistence type="predicted"/>
<organism evidence="2 3">
    <name type="scientific">Mycolicibacterium sediminis</name>
    <dbReference type="NCBI Taxonomy" id="1286180"/>
    <lineage>
        <taxon>Bacteria</taxon>
        <taxon>Bacillati</taxon>
        <taxon>Actinomycetota</taxon>
        <taxon>Actinomycetes</taxon>
        <taxon>Mycobacteriales</taxon>
        <taxon>Mycobacteriaceae</taxon>
        <taxon>Mycolicibacterium</taxon>
    </lineage>
</organism>
<protein>
    <submittedName>
        <fullName evidence="2">Uncharacterized protein</fullName>
    </submittedName>
</protein>
<dbReference type="AlphaFoldDB" id="A0A7I7QNZ4"/>